<dbReference type="Proteomes" id="UP000697802">
    <property type="component" value="Unassembled WGS sequence"/>
</dbReference>
<reference evidence="1 2" key="1">
    <citation type="submission" date="2018-02" db="EMBL/GenBank/DDBJ databases">
        <authorList>
            <person name="Machado R.A."/>
        </authorList>
    </citation>
    <scope>NUCLEOTIDE SEQUENCE [LARGE SCALE GENOMIC DNA]</scope>
    <source>
        <strain evidence="1 2">T327</strain>
    </source>
</reference>
<comment type="caution">
    <text evidence="1">The sequence shown here is derived from an EMBL/GenBank/DDBJ whole genome shotgun (WGS) entry which is preliminary data.</text>
</comment>
<evidence type="ECO:0000313" key="1">
    <source>
        <dbReference type="EMBL" id="NHB90525.1"/>
    </source>
</evidence>
<protein>
    <submittedName>
        <fullName evidence="1">Uncharacterized protein</fullName>
    </submittedName>
</protein>
<accession>A0ABX0GQD1</accession>
<evidence type="ECO:0000313" key="2">
    <source>
        <dbReference type="Proteomes" id="UP000697802"/>
    </source>
</evidence>
<gene>
    <name evidence="1" type="ORF">C5471_23795</name>
</gene>
<proteinExistence type="predicted"/>
<dbReference type="EMBL" id="PUJU01000198">
    <property type="protein sequence ID" value="NHB90525.1"/>
    <property type="molecule type" value="Genomic_DNA"/>
</dbReference>
<sequence>VGGADIMFVTRWRAVQARFRVMPHYVEWWLTGNDADRGHRSSAPGGHHLPPALRRWAGSPCAGTRAVCLSLHPTRSQGTG</sequence>
<name>A0ABX0GQD1_9GAMM</name>
<organism evidence="1 2">
    <name type="scientific">Photorhabdus tasmaniensis</name>
    <dbReference type="NCBI Taxonomy" id="1004159"/>
    <lineage>
        <taxon>Bacteria</taxon>
        <taxon>Pseudomonadati</taxon>
        <taxon>Pseudomonadota</taxon>
        <taxon>Gammaproteobacteria</taxon>
        <taxon>Enterobacterales</taxon>
        <taxon>Morganellaceae</taxon>
        <taxon>Photorhabdus</taxon>
    </lineage>
</organism>
<keyword evidence="2" id="KW-1185">Reference proteome</keyword>
<feature type="non-terminal residue" evidence="1">
    <location>
        <position position="1"/>
    </location>
</feature>